<dbReference type="AlphaFoldDB" id="A0A7T0PFW5"/>
<evidence type="ECO:0000313" key="4">
    <source>
        <dbReference type="EMBL" id="QPK84330.1"/>
    </source>
</evidence>
<dbReference type="InterPro" id="IPR043504">
    <property type="entry name" value="Peptidase_S1_PA_chymotrypsin"/>
</dbReference>
<evidence type="ECO:0000256" key="2">
    <source>
        <dbReference type="SAM" id="Phobius"/>
    </source>
</evidence>
<dbReference type="InterPro" id="IPR009003">
    <property type="entry name" value="Peptidase_S1_PA"/>
</dbReference>
<proteinExistence type="predicted"/>
<dbReference type="GO" id="GO:0004252">
    <property type="term" value="F:serine-type endopeptidase activity"/>
    <property type="evidence" value="ECO:0007669"/>
    <property type="project" value="InterPro"/>
</dbReference>
<evidence type="ECO:0000256" key="1">
    <source>
        <dbReference type="SAM" id="MobiDB-lite"/>
    </source>
</evidence>
<dbReference type="PROSITE" id="PS00135">
    <property type="entry name" value="TRYPSIN_SER"/>
    <property type="match status" value="1"/>
</dbReference>
<evidence type="ECO:0000313" key="5">
    <source>
        <dbReference type="Proteomes" id="UP000594586"/>
    </source>
</evidence>
<dbReference type="InterPro" id="IPR018114">
    <property type="entry name" value="TRYPSIN_HIS"/>
</dbReference>
<keyword evidence="4" id="KW-0645">Protease</keyword>
<keyword evidence="2" id="KW-0472">Membrane</keyword>
<dbReference type="KEGG" id="cqn:G7Y29_07570"/>
<keyword evidence="2" id="KW-1133">Transmembrane helix</keyword>
<dbReference type="GO" id="GO:0006508">
    <property type="term" value="P:proteolysis"/>
    <property type="evidence" value="ECO:0007669"/>
    <property type="project" value="UniProtKB-KW"/>
</dbReference>
<dbReference type="InterPro" id="IPR033116">
    <property type="entry name" value="TRYPSIN_SER"/>
</dbReference>
<gene>
    <name evidence="4" type="ORF">G7Y29_07570</name>
</gene>
<keyword evidence="2" id="KW-0812">Transmembrane</keyword>
<name>A0A7T0PFW5_9CORY</name>
<feature type="region of interest" description="Disordered" evidence="1">
    <location>
        <begin position="51"/>
        <end position="71"/>
    </location>
</feature>
<feature type="domain" description="Peptidase S1" evidence="3">
    <location>
        <begin position="123"/>
        <end position="279"/>
    </location>
</feature>
<reference evidence="4 5" key="1">
    <citation type="submission" date="2020-11" db="EMBL/GenBank/DDBJ databases">
        <title>Corynebacterium sp. MC1420.</title>
        <authorList>
            <person name="Zhou J."/>
        </authorList>
    </citation>
    <scope>NUCLEOTIDE SEQUENCE [LARGE SCALE GENOMIC DNA]</scope>
    <source>
        <strain evidence="4 5">MC1420</strain>
    </source>
</reference>
<evidence type="ECO:0000259" key="3">
    <source>
        <dbReference type="Pfam" id="PF00089"/>
    </source>
</evidence>
<dbReference type="Pfam" id="PF00089">
    <property type="entry name" value="Trypsin"/>
    <property type="match status" value="1"/>
</dbReference>
<feature type="transmembrane region" description="Helical" evidence="2">
    <location>
        <begin position="12"/>
        <end position="32"/>
    </location>
</feature>
<sequence>MPAHPPGLGIGAWTAILAVAVFTIAAVVWAGLNATSIPTATVQERQALEAVQTPGEGADVSPPVAEDAPHEVPQDANVVRVPSFALWAPGTLIQSTDHYPQPGEAFTAQSCTVAFSFSDAEGRDYAVTAGHCGREGDLVWPTNATTAQDYSREVGHFVYSGLYSEGAPDIDVAVIEITDPERYMTLVGNPIETGIAEDLAVPADHICKTGGTTGYTCGQFRETGRVQIITTDSDATRETKGDIAAVCAAKGDSGGPVFQDVNGRATIIGVVSGTEAGRSGEECYEGMDNPRLMSYSNVDQTMQVITTVIPDAQWEMKSW</sequence>
<protein>
    <submittedName>
        <fullName evidence="4">Trypsin-like serine protease</fullName>
    </submittedName>
</protein>
<keyword evidence="5" id="KW-1185">Reference proteome</keyword>
<dbReference type="EMBL" id="CP064955">
    <property type="protein sequence ID" value="QPK84330.1"/>
    <property type="molecule type" value="Genomic_DNA"/>
</dbReference>
<dbReference type="SUPFAM" id="SSF50494">
    <property type="entry name" value="Trypsin-like serine proteases"/>
    <property type="match status" value="1"/>
</dbReference>
<dbReference type="InterPro" id="IPR001254">
    <property type="entry name" value="Trypsin_dom"/>
</dbReference>
<organism evidence="4 5">
    <name type="scientific">Corynebacterium qintianiae</name>
    <dbReference type="NCBI Taxonomy" id="2709392"/>
    <lineage>
        <taxon>Bacteria</taxon>
        <taxon>Bacillati</taxon>
        <taxon>Actinomycetota</taxon>
        <taxon>Actinomycetes</taxon>
        <taxon>Mycobacteriales</taxon>
        <taxon>Corynebacteriaceae</taxon>
        <taxon>Corynebacterium</taxon>
    </lineage>
</organism>
<dbReference type="PROSITE" id="PS00134">
    <property type="entry name" value="TRYPSIN_HIS"/>
    <property type="match status" value="1"/>
</dbReference>
<keyword evidence="4" id="KW-0378">Hydrolase</keyword>
<dbReference type="Proteomes" id="UP000594586">
    <property type="component" value="Chromosome"/>
</dbReference>
<accession>A0A7T0PFW5</accession>
<dbReference type="Gene3D" id="2.40.10.10">
    <property type="entry name" value="Trypsin-like serine proteases"/>
    <property type="match status" value="2"/>
</dbReference>